<dbReference type="EMBL" id="BLBS01000154">
    <property type="protein sequence ID" value="GET93987.1"/>
    <property type="molecule type" value="Genomic_DNA"/>
</dbReference>
<feature type="compositionally biased region" description="Low complexity" evidence="2">
    <location>
        <begin position="328"/>
        <end position="392"/>
    </location>
</feature>
<evidence type="ECO:0000256" key="2">
    <source>
        <dbReference type="SAM" id="MobiDB-lite"/>
    </source>
</evidence>
<dbReference type="InterPro" id="IPR051848">
    <property type="entry name" value="PGIP"/>
</dbReference>
<dbReference type="Gene3D" id="3.80.10.10">
    <property type="entry name" value="Ribonuclease Inhibitor"/>
    <property type="match status" value="1"/>
</dbReference>
<evidence type="ECO:0000313" key="3">
    <source>
        <dbReference type="EMBL" id="GET93987.1"/>
    </source>
</evidence>
<dbReference type="Pfam" id="PF00560">
    <property type="entry name" value="LRR_1"/>
    <property type="match status" value="1"/>
</dbReference>
<dbReference type="SUPFAM" id="SSF52058">
    <property type="entry name" value="L domain-like"/>
    <property type="match status" value="1"/>
</dbReference>
<name>A0A640L2F2_LEITA</name>
<sequence>MLWTRWSGVRLYCSACECARALASMAPPHRGEALMAALAAAALLLMLDSPVAGARLRSPPGALKDGVYEKSPEVGNAPFRMTEAERLNTLKVLQAFAAAMPSLGWSGDNFCSWSGVVCTEVNVHVIVTRLEITGTLPEMPDDVDYSMVRLDQIHFFGYRSGVTGTLPSSWGKLSKLRTINLVYTGISGTLPASWSSMEAIEQIIISSKRITGTLPEAWSALRNVRRIHLQGCSLYGSLPEAWAQMPSLERLDLRNNKFCGCVPTSLRKSTSVLMGNERKHGSGYCSTAEACAKARMAESGTARGSIPRSKIGRNNVWGAKPGGGKLWTSKAPRRTATTTAPKRPTTTTTTTAPKRPTTTTTTTAPKRPTTTTTTTAPTSLATTSTSTTTTAPYNHQDDHTSNEERVDHQPPTTTHPRRSDTQCSVPNCISCVLGESIRCSVCSYGYQRSADMQCRTVSSQDAAAFPLLTAAEAAVCVAVVVVSAMLA</sequence>
<proteinExistence type="predicted"/>
<keyword evidence="4" id="KW-1185">Reference proteome</keyword>
<evidence type="ECO:0008006" key="5">
    <source>
        <dbReference type="Google" id="ProtNLM"/>
    </source>
</evidence>
<dbReference type="Proteomes" id="UP000419144">
    <property type="component" value="Unassembled WGS sequence"/>
</dbReference>
<dbReference type="PANTHER" id="PTHR48059:SF30">
    <property type="entry name" value="OS06G0587000 PROTEIN"/>
    <property type="match status" value="1"/>
</dbReference>
<reference evidence="3" key="1">
    <citation type="submission" date="2019-11" db="EMBL/GenBank/DDBJ databases">
        <title>Leishmania tarentolae CDS.</title>
        <authorList>
            <person name="Goto Y."/>
            <person name="Yamagishi J."/>
        </authorList>
    </citation>
    <scope>NUCLEOTIDE SEQUENCE [LARGE SCALE GENOMIC DNA]</scope>
    <source>
        <strain evidence="3">Parrot Tar II</strain>
    </source>
</reference>
<dbReference type="PANTHER" id="PTHR48059">
    <property type="entry name" value="POLYGALACTURONASE INHIBITOR 1"/>
    <property type="match status" value="1"/>
</dbReference>
<accession>A0A640L2F2</accession>
<comment type="subcellular location">
    <subcellularLocation>
        <location evidence="1">Cell envelope</location>
    </subcellularLocation>
</comment>
<dbReference type="AlphaFoldDB" id="A0A640L2F2"/>
<dbReference type="OrthoDB" id="676979at2759"/>
<feature type="compositionally biased region" description="Basic and acidic residues" evidence="2">
    <location>
        <begin position="395"/>
        <end position="408"/>
    </location>
</feature>
<gene>
    <name evidence="3" type="ORF">LtaPh_9917101</name>
</gene>
<feature type="region of interest" description="Disordered" evidence="2">
    <location>
        <begin position="299"/>
        <end position="422"/>
    </location>
</feature>
<comment type="caution">
    <text evidence="3">The sequence shown here is derived from an EMBL/GenBank/DDBJ whole genome shotgun (WGS) entry which is preliminary data.</text>
</comment>
<dbReference type="InterPro" id="IPR001611">
    <property type="entry name" value="Leu-rich_rpt"/>
</dbReference>
<organism evidence="3 4">
    <name type="scientific">Leishmania tarentolae</name>
    <name type="common">Sauroleishmania tarentolae</name>
    <dbReference type="NCBI Taxonomy" id="5689"/>
    <lineage>
        <taxon>Eukaryota</taxon>
        <taxon>Discoba</taxon>
        <taxon>Euglenozoa</taxon>
        <taxon>Kinetoplastea</taxon>
        <taxon>Metakinetoplastina</taxon>
        <taxon>Trypanosomatida</taxon>
        <taxon>Trypanosomatidae</taxon>
        <taxon>Leishmaniinae</taxon>
        <taxon>Leishmania</taxon>
        <taxon>lizard Leishmania</taxon>
    </lineage>
</organism>
<dbReference type="InterPro" id="IPR032675">
    <property type="entry name" value="LRR_dom_sf"/>
</dbReference>
<evidence type="ECO:0000313" key="4">
    <source>
        <dbReference type="Proteomes" id="UP000419144"/>
    </source>
</evidence>
<protein>
    <recommendedName>
        <fullName evidence="5">Surface antigen protein 2</fullName>
    </recommendedName>
</protein>
<evidence type="ECO:0000256" key="1">
    <source>
        <dbReference type="ARBA" id="ARBA00004196"/>
    </source>
</evidence>
<dbReference type="VEuPathDB" id="TriTrypDB:LtaPh_9917101"/>